<feature type="compositionally biased region" description="Gly residues" evidence="6">
    <location>
        <begin position="182"/>
        <end position="194"/>
    </location>
</feature>
<keyword evidence="1 5" id="KW-0963">Cytoplasm</keyword>
<dbReference type="Proteomes" id="UP000318529">
    <property type="component" value="Unassembled WGS sequence"/>
</dbReference>
<evidence type="ECO:0000256" key="2">
    <source>
        <dbReference type="ARBA" id="ARBA00022517"/>
    </source>
</evidence>
<comment type="function">
    <text evidence="5">Could be a nuclease involved in processing of the 5'-end of pre-16S rRNA.</text>
</comment>
<organism evidence="8 9">
    <name type="scientific">Azospirillum brasilense</name>
    <dbReference type="NCBI Taxonomy" id="192"/>
    <lineage>
        <taxon>Bacteria</taxon>
        <taxon>Pseudomonadati</taxon>
        <taxon>Pseudomonadota</taxon>
        <taxon>Alphaproteobacteria</taxon>
        <taxon>Rhodospirillales</taxon>
        <taxon>Azospirillaceae</taxon>
        <taxon>Azospirillum</taxon>
    </lineage>
</organism>
<dbReference type="HAMAP" id="MF_00651">
    <property type="entry name" value="Nuclease_YqgF"/>
    <property type="match status" value="1"/>
</dbReference>
<name>A0A560CRJ1_AZOBR</name>
<evidence type="ECO:0000256" key="3">
    <source>
        <dbReference type="ARBA" id="ARBA00022722"/>
    </source>
</evidence>
<feature type="domain" description="YqgF/RNase H-like" evidence="7">
    <location>
        <begin position="20"/>
        <end position="125"/>
    </location>
</feature>
<dbReference type="InterPro" id="IPR005227">
    <property type="entry name" value="YqgF"/>
</dbReference>
<evidence type="ECO:0000313" key="9">
    <source>
        <dbReference type="Proteomes" id="UP000318529"/>
    </source>
</evidence>
<dbReference type="InterPro" id="IPR012337">
    <property type="entry name" value="RNaseH-like_sf"/>
</dbReference>
<dbReference type="AlphaFoldDB" id="A0A560CRJ1"/>
<dbReference type="CDD" id="cd16964">
    <property type="entry name" value="YqgF"/>
    <property type="match status" value="1"/>
</dbReference>
<comment type="caution">
    <text evidence="8">The sequence shown here is derived from an EMBL/GenBank/DDBJ whole genome shotgun (WGS) entry which is preliminary data.</text>
</comment>
<dbReference type="InterPro" id="IPR037027">
    <property type="entry name" value="YqgF/RNaseH-like_dom_sf"/>
</dbReference>
<accession>A0A560CRJ1</accession>
<comment type="subcellular location">
    <subcellularLocation>
        <location evidence="5">Cytoplasm</location>
    </subcellularLocation>
</comment>
<evidence type="ECO:0000256" key="6">
    <source>
        <dbReference type="SAM" id="MobiDB-lite"/>
    </source>
</evidence>
<gene>
    <name evidence="8" type="ORF">FBZ83_101340</name>
</gene>
<proteinExistence type="inferred from homology"/>
<dbReference type="EC" id="3.1.-.-" evidence="5"/>
<keyword evidence="4 5" id="KW-0378">Hydrolase</keyword>
<dbReference type="InterPro" id="IPR006641">
    <property type="entry name" value="YqgF/RNaseH-like_dom"/>
</dbReference>
<comment type="similarity">
    <text evidence="5">Belongs to the YqgF HJR family.</text>
</comment>
<protein>
    <recommendedName>
        <fullName evidence="5">Putative pre-16S rRNA nuclease</fullName>
        <ecNumber evidence="5">3.1.-.-</ecNumber>
    </recommendedName>
</protein>
<dbReference type="GO" id="GO:0005829">
    <property type="term" value="C:cytosol"/>
    <property type="evidence" value="ECO:0007669"/>
    <property type="project" value="TreeGrafter"/>
</dbReference>
<dbReference type="EMBL" id="VITH01000001">
    <property type="protein sequence ID" value="TWA87477.1"/>
    <property type="molecule type" value="Genomic_DNA"/>
</dbReference>
<dbReference type="Pfam" id="PF03652">
    <property type="entry name" value="RuvX"/>
    <property type="match status" value="1"/>
</dbReference>
<dbReference type="Gene3D" id="3.30.420.140">
    <property type="entry name" value="YqgF/RNase H-like domain"/>
    <property type="match status" value="1"/>
</dbReference>
<keyword evidence="2 5" id="KW-0690">Ribosome biogenesis</keyword>
<reference evidence="8 9" key="1">
    <citation type="submission" date="2019-06" db="EMBL/GenBank/DDBJ databases">
        <title>Genomic Encyclopedia of Type Strains, Phase IV (KMG-V): Genome sequencing to study the core and pangenomes of soil and plant-associated prokaryotes.</title>
        <authorList>
            <person name="Whitman W."/>
        </authorList>
    </citation>
    <scope>NUCLEOTIDE SEQUENCE [LARGE SCALE GENOMIC DNA]</scope>
    <source>
        <strain evidence="8 9">BR 11650</strain>
    </source>
</reference>
<evidence type="ECO:0000256" key="5">
    <source>
        <dbReference type="HAMAP-Rule" id="MF_00651"/>
    </source>
</evidence>
<dbReference type="PANTHER" id="PTHR33317:SF4">
    <property type="entry name" value="POLYNUCLEOTIDYL TRANSFERASE, RIBONUCLEASE H-LIKE SUPERFAMILY PROTEIN"/>
    <property type="match status" value="1"/>
</dbReference>
<dbReference type="GO" id="GO:0000967">
    <property type="term" value="P:rRNA 5'-end processing"/>
    <property type="evidence" value="ECO:0007669"/>
    <property type="project" value="UniProtKB-UniRule"/>
</dbReference>
<keyword evidence="3 5" id="KW-0540">Nuclease</keyword>
<feature type="region of interest" description="Disordered" evidence="6">
    <location>
        <begin position="168"/>
        <end position="194"/>
    </location>
</feature>
<evidence type="ECO:0000256" key="4">
    <source>
        <dbReference type="ARBA" id="ARBA00022801"/>
    </source>
</evidence>
<dbReference type="NCBIfam" id="TIGR00250">
    <property type="entry name" value="RNAse_H_YqgF"/>
    <property type="match status" value="1"/>
</dbReference>
<evidence type="ECO:0000256" key="1">
    <source>
        <dbReference type="ARBA" id="ARBA00022490"/>
    </source>
</evidence>
<dbReference type="SUPFAM" id="SSF53098">
    <property type="entry name" value="Ribonuclease H-like"/>
    <property type="match status" value="1"/>
</dbReference>
<dbReference type="GO" id="GO:0016788">
    <property type="term" value="F:hydrolase activity, acting on ester bonds"/>
    <property type="evidence" value="ECO:0007669"/>
    <property type="project" value="UniProtKB-UniRule"/>
</dbReference>
<evidence type="ECO:0000259" key="7">
    <source>
        <dbReference type="SMART" id="SM00732"/>
    </source>
</evidence>
<sequence>MVRGMIHTLPELAARLGRGQRLLGLDVGTKTVGMAVSDPNFVVASPIGTLKRTKFTQDARELSRTLRDYGIGGLVIGLPLNMDGSEGPRAESTRAFAKNLMERSDLLGWDAEIAFWDERLSTSAVERFMIGEADMTRKRRDEVVDKMAAAYILQGALDALAHIRRMEREQRERDEYDNDIGGDIGGGDSSGGDA</sequence>
<dbReference type="PANTHER" id="PTHR33317">
    <property type="entry name" value="POLYNUCLEOTIDYL TRANSFERASE, RIBONUCLEASE H-LIKE SUPERFAMILY PROTEIN"/>
    <property type="match status" value="1"/>
</dbReference>
<dbReference type="GO" id="GO:0004518">
    <property type="term" value="F:nuclease activity"/>
    <property type="evidence" value="ECO:0007669"/>
    <property type="project" value="UniProtKB-KW"/>
</dbReference>
<evidence type="ECO:0000313" key="8">
    <source>
        <dbReference type="EMBL" id="TWA87477.1"/>
    </source>
</evidence>
<dbReference type="SMART" id="SM00732">
    <property type="entry name" value="YqgFc"/>
    <property type="match status" value="1"/>
</dbReference>